<evidence type="ECO:0000313" key="3">
    <source>
        <dbReference type="EMBL" id="EDZ91589.1"/>
    </source>
</evidence>
<organism evidence="3 4">
    <name type="scientific">Limnospira maxima CS-328</name>
    <dbReference type="NCBI Taxonomy" id="513049"/>
    <lineage>
        <taxon>Bacteria</taxon>
        <taxon>Bacillati</taxon>
        <taxon>Cyanobacteriota</taxon>
        <taxon>Cyanophyceae</taxon>
        <taxon>Oscillatoriophycideae</taxon>
        <taxon>Oscillatoriales</taxon>
        <taxon>Sirenicapillariaceae</taxon>
        <taxon>Limnospira</taxon>
    </lineage>
</organism>
<sequence>MKLLNQSLLSKLVGYFFLLSGVTVGLVSFTVNIRARESLKQSVFERLQVATSLKAHQVNKWAENQRRETLATASNLTVRTQAAILVDPNATQAQKPRPKRSSTRINSPPRPETRN</sequence>
<feature type="region of interest" description="Disordered" evidence="1">
    <location>
        <begin position="87"/>
        <end position="115"/>
    </location>
</feature>
<dbReference type="RefSeq" id="WP_006670942.1">
    <property type="nucleotide sequence ID" value="NZ_ABYK01000114.1"/>
</dbReference>
<dbReference type="EMBL" id="ABYK01000114">
    <property type="protein sequence ID" value="EDZ91589.1"/>
    <property type="molecule type" value="Genomic_DNA"/>
</dbReference>
<protein>
    <submittedName>
        <fullName evidence="3">Periplasmic sensor signal transduction histidine kinase</fullName>
    </submittedName>
</protein>
<keyword evidence="2" id="KW-1133">Transmembrane helix</keyword>
<gene>
    <name evidence="3" type="ORF">AmaxDRAFT_5654</name>
</gene>
<evidence type="ECO:0000256" key="2">
    <source>
        <dbReference type="SAM" id="Phobius"/>
    </source>
</evidence>
<evidence type="ECO:0000256" key="1">
    <source>
        <dbReference type="SAM" id="MobiDB-lite"/>
    </source>
</evidence>
<keyword evidence="3" id="KW-0418">Kinase</keyword>
<reference evidence="3 4" key="1">
    <citation type="journal article" date="2011" name="Appl. Environ. Microbiol.">
        <title>Contribution of a Sodium Ion Gradient to Energy Conservation during Fermentation in the Cyanobacterium Arthrospira (Spirulina) maxima CS-328.</title>
        <authorList>
            <person name="Carrieri D."/>
            <person name="Ananyev G."/>
            <person name="Lenz O."/>
            <person name="Bryant D.A."/>
            <person name="Dismukes G.C."/>
        </authorList>
    </citation>
    <scope>NUCLEOTIDE SEQUENCE [LARGE SCALE GENOMIC DNA]</scope>
    <source>
        <strain evidence="3 4">CS-328</strain>
    </source>
</reference>
<keyword evidence="2" id="KW-0812">Transmembrane</keyword>
<name>B5WA54_LIMMA</name>
<proteinExistence type="predicted"/>
<dbReference type="GO" id="GO:0016301">
    <property type="term" value="F:kinase activity"/>
    <property type="evidence" value="ECO:0007669"/>
    <property type="project" value="UniProtKB-KW"/>
</dbReference>
<accession>B5WA54</accession>
<keyword evidence="4" id="KW-1185">Reference proteome</keyword>
<keyword evidence="3" id="KW-0808">Transferase</keyword>
<keyword evidence="2" id="KW-0472">Membrane</keyword>
<dbReference type="Proteomes" id="UP000004061">
    <property type="component" value="Unassembled WGS sequence"/>
</dbReference>
<feature type="transmembrane region" description="Helical" evidence="2">
    <location>
        <begin position="12"/>
        <end position="31"/>
    </location>
</feature>
<comment type="caution">
    <text evidence="3">The sequence shown here is derived from an EMBL/GenBank/DDBJ whole genome shotgun (WGS) entry which is preliminary data.</text>
</comment>
<evidence type="ECO:0000313" key="4">
    <source>
        <dbReference type="Proteomes" id="UP000004061"/>
    </source>
</evidence>
<dbReference type="AlphaFoldDB" id="B5WA54"/>